<feature type="domain" description="SGNH hydrolase-type esterase" evidence="1">
    <location>
        <begin position="65"/>
        <end position="272"/>
    </location>
</feature>
<reference evidence="3" key="1">
    <citation type="journal article" date="2019" name="Int. J. Syst. Evol. Microbiol.">
        <title>The Global Catalogue of Microorganisms (GCM) 10K type strain sequencing project: providing services to taxonomists for standard genome sequencing and annotation.</title>
        <authorList>
            <consortium name="The Broad Institute Genomics Platform"/>
            <consortium name="The Broad Institute Genome Sequencing Center for Infectious Disease"/>
            <person name="Wu L."/>
            <person name="Ma J."/>
        </authorList>
    </citation>
    <scope>NUCLEOTIDE SEQUENCE [LARGE SCALE GENOMIC DNA]</scope>
    <source>
        <strain evidence="3">KCTC 42282</strain>
    </source>
</reference>
<dbReference type="Proteomes" id="UP001595704">
    <property type="component" value="Unassembled WGS sequence"/>
</dbReference>
<organism evidence="2 3">
    <name type="scientific">Camelimonas fluminis</name>
    <dbReference type="NCBI Taxonomy" id="1576911"/>
    <lineage>
        <taxon>Bacteria</taxon>
        <taxon>Pseudomonadati</taxon>
        <taxon>Pseudomonadota</taxon>
        <taxon>Alphaproteobacteria</taxon>
        <taxon>Hyphomicrobiales</taxon>
        <taxon>Chelatococcaceae</taxon>
        <taxon>Camelimonas</taxon>
    </lineage>
</organism>
<dbReference type="GO" id="GO:0016787">
    <property type="term" value="F:hydrolase activity"/>
    <property type="evidence" value="ECO:0007669"/>
    <property type="project" value="UniProtKB-KW"/>
</dbReference>
<accession>A0ABV7UE88</accession>
<dbReference type="EMBL" id="JBHRYC010000026">
    <property type="protein sequence ID" value="MFC3637017.1"/>
    <property type="molecule type" value="Genomic_DNA"/>
</dbReference>
<dbReference type="SUPFAM" id="SSF52266">
    <property type="entry name" value="SGNH hydrolase"/>
    <property type="match status" value="1"/>
</dbReference>
<dbReference type="InterPro" id="IPR036514">
    <property type="entry name" value="SGNH_hydro_sf"/>
</dbReference>
<gene>
    <name evidence="2" type="ORF">ACFONL_06420</name>
</gene>
<dbReference type="InterPro" id="IPR013830">
    <property type="entry name" value="SGNH_hydro"/>
</dbReference>
<sequence>MSLPERKIRLKEHHPGQKWNAFSTEHQRAYSDATLEEGPFEVSTDSNGFIESALEEDGRTPTIIVLGDSVVENLFVQADLRLCRVMERSFTAAGNPMRVLNGGVSGATTLHTLHVITSKILNLKPKQVVIMNGVIDSDCIVDLDSYWTKHEWRDPFSYAYSPADMGQRGTIRPNTENRERLLRLAVTTLRAFHIEPMFATFHRRTSWGSDIVLQKAFREHQFAERMLLWDESMNAMRSVARAMRVPLFDVAKEFEGRSELLYDEIHMNARGSAEIGHWLAQRIINTPQKRAWLKLFRSRQSSISTVQTDF</sequence>
<dbReference type="CDD" id="cd00229">
    <property type="entry name" value="SGNH_hydrolase"/>
    <property type="match status" value="1"/>
</dbReference>
<name>A0ABV7UE88_9HYPH</name>
<dbReference type="Gene3D" id="3.40.50.1110">
    <property type="entry name" value="SGNH hydrolase"/>
    <property type="match status" value="1"/>
</dbReference>
<evidence type="ECO:0000259" key="1">
    <source>
        <dbReference type="Pfam" id="PF13472"/>
    </source>
</evidence>
<evidence type="ECO:0000313" key="3">
    <source>
        <dbReference type="Proteomes" id="UP001595704"/>
    </source>
</evidence>
<evidence type="ECO:0000313" key="2">
    <source>
        <dbReference type="EMBL" id="MFC3637017.1"/>
    </source>
</evidence>
<keyword evidence="3" id="KW-1185">Reference proteome</keyword>
<protein>
    <submittedName>
        <fullName evidence="2">SGNH/GDSL hydrolase family protein</fullName>
    </submittedName>
</protein>
<dbReference type="Pfam" id="PF13472">
    <property type="entry name" value="Lipase_GDSL_2"/>
    <property type="match status" value="1"/>
</dbReference>
<proteinExistence type="predicted"/>
<keyword evidence="2" id="KW-0378">Hydrolase</keyword>
<comment type="caution">
    <text evidence="2">The sequence shown here is derived from an EMBL/GenBank/DDBJ whole genome shotgun (WGS) entry which is preliminary data.</text>
</comment>
<dbReference type="RefSeq" id="WP_191318054.1">
    <property type="nucleotide sequence ID" value="NZ_BNCG01000002.1"/>
</dbReference>